<proteinExistence type="predicted"/>
<gene>
    <name evidence="1" type="ORF">ACFQ1S_29090</name>
</gene>
<keyword evidence="2" id="KW-1185">Reference proteome</keyword>
<evidence type="ECO:0000313" key="1">
    <source>
        <dbReference type="EMBL" id="MFD1049306.1"/>
    </source>
</evidence>
<comment type="caution">
    <text evidence="1">The sequence shown here is derived from an EMBL/GenBank/DDBJ whole genome shotgun (WGS) entry which is preliminary data.</text>
</comment>
<dbReference type="EMBL" id="JBHTIS010002098">
    <property type="protein sequence ID" value="MFD1049306.1"/>
    <property type="molecule type" value="Genomic_DNA"/>
</dbReference>
<protein>
    <submittedName>
        <fullName evidence="1">Uncharacterized protein</fullName>
    </submittedName>
</protein>
<dbReference type="Proteomes" id="UP001597045">
    <property type="component" value="Unassembled WGS sequence"/>
</dbReference>
<reference evidence="2" key="1">
    <citation type="journal article" date="2019" name="Int. J. Syst. Evol. Microbiol.">
        <title>The Global Catalogue of Microorganisms (GCM) 10K type strain sequencing project: providing services to taxonomists for standard genome sequencing and annotation.</title>
        <authorList>
            <consortium name="The Broad Institute Genomics Platform"/>
            <consortium name="The Broad Institute Genome Sequencing Center for Infectious Disease"/>
            <person name="Wu L."/>
            <person name="Ma J."/>
        </authorList>
    </citation>
    <scope>NUCLEOTIDE SEQUENCE [LARGE SCALE GENOMIC DNA]</scope>
    <source>
        <strain evidence="2">JCM 31486</strain>
    </source>
</reference>
<evidence type="ECO:0000313" key="2">
    <source>
        <dbReference type="Proteomes" id="UP001597045"/>
    </source>
</evidence>
<dbReference type="Gene3D" id="1.10.357.10">
    <property type="entry name" value="Tetracycline Repressor, domain 2"/>
    <property type="match status" value="1"/>
</dbReference>
<sequence length="56" mass="6530">MKDRASYIAQRPKRADGARNYDAILRAARKAFDTSGSDASLESIAEPWRPYRTWWR</sequence>
<name>A0ABW3MF15_9PSEU</name>
<organism evidence="1 2">
    <name type="scientific">Kibdelosporangium lantanae</name>
    <dbReference type="NCBI Taxonomy" id="1497396"/>
    <lineage>
        <taxon>Bacteria</taxon>
        <taxon>Bacillati</taxon>
        <taxon>Actinomycetota</taxon>
        <taxon>Actinomycetes</taxon>
        <taxon>Pseudonocardiales</taxon>
        <taxon>Pseudonocardiaceae</taxon>
        <taxon>Kibdelosporangium</taxon>
    </lineage>
</organism>
<accession>A0ABW3MF15</accession>